<dbReference type="Proteomes" id="UP000438448">
    <property type="component" value="Unassembled WGS sequence"/>
</dbReference>
<sequence length="68" mass="7879">MSRSVSQRRYNVAFDALARPRDCLERQRVETDLAHRFRHGDSSPTTTEPRRRVPAHRDFDCPGTALIV</sequence>
<evidence type="ECO:0000313" key="2">
    <source>
        <dbReference type="EMBL" id="MQY22225.1"/>
    </source>
</evidence>
<dbReference type="RefSeq" id="WP_153413569.1">
    <property type="nucleotide sequence ID" value="NZ_WEGK01000012.1"/>
</dbReference>
<proteinExistence type="predicted"/>
<evidence type="ECO:0000313" key="3">
    <source>
        <dbReference type="Proteomes" id="UP000438448"/>
    </source>
</evidence>
<keyword evidence="3" id="KW-1185">Reference proteome</keyword>
<name>A0A7K0D8W7_9NOCA</name>
<gene>
    <name evidence="2" type="ORF">NRB20_53380</name>
</gene>
<accession>A0A7K0D8W7</accession>
<organism evidence="2 3">
    <name type="scientific">Nocardia macrotermitis</name>
    <dbReference type="NCBI Taxonomy" id="2585198"/>
    <lineage>
        <taxon>Bacteria</taxon>
        <taxon>Bacillati</taxon>
        <taxon>Actinomycetota</taxon>
        <taxon>Actinomycetes</taxon>
        <taxon>Mycobacteriales</taxon>
        <taxon>Nocardiaceae</taxon>
        <taxon>Nocardia</taxon>
    </lineage>
</organism>
<reference evidence="2 3" key="1">
    <citation type="submission" date="2019-10" db="EMBL/GenBank/DDBJ databases">
        <title>Nocardia macrotermitis sp. nov. and Nocardia aurantia sp. nov., isolated from the gut of fungus growing-termite Macrotermes natalensis.</title>
        <authorList>
            <person name="Benndorf R."/>
            <person name="Schwitalla J."/>
            <person name="Martin K."/>
            <person name="De Beer W."/>
            <person name="Kaster A.-K."/>
            <person name="Vollmers J."/>
            <person name="Poulsen M."/>
            <person name="Beemelmanns C."/>
        </authorList>
    </citation>
    <scope>NUCLEOTIDE SEQUENCE [LARGE SCALE GENOMIC DNA]</scope>
    <source>
        <strain evidence="2 3">RB20</strain>
    </source>
</reference>
<dbReference type="EMBL" id="WEGK01000012">
    <property type="protein sequence ID" value="MQY22225.1"/>
    <property type="molecule type" value="Genomic_DNA"/>
</dbReference>
<evidence type="ECO:0000256" key="1">
    <source>
        <dbReference type="SAM" id="MobiDB-lite"/>
    </source>
</evidence>
<dbReference type="AlphaFoldDB" id="A0A7K0D8W7"/>
<protein>
    <submittedName>
        <fullName evidence="2">Uncharacterized protein</fullName>
    </submittedName>
</protein>
<feature type="region of interest" description="Disordered" evidence="1">
    <location>
        <begin position="35"/>
        <end position="58"/>
    </location>
</feature>
<feature type="compositionally biased region" description="Basic and acidic residues" evidence="1">
    <location>
        <begin position="48"/>
        <end position="58"/>
    </location>
</feature>
<comment type="caution">
    <text evidence="2">The sequence shown here is derived from an EMBL/GenBank/DDBJ whole genome shotgun (WGS) entry which is preliminary data.</text>
</comment>